<comment type="caution">
    <text evidence="1">The sequence shown here is derived from an EMBL/GenBank/DDBJ whole genome shotgun (WGS) entry which is preliminary data.</text>
</comment>
<reference evidence="1" key="1">
    <citation type="submission" date="2024-09" db="EMBL/GenBank/DDBJ databases">
        <title>Draft Genome Sequences of Neofusicoccum parvum.</title>
        <authorList>
            <person name="Ashida A."/>
            <person name="Camagna M."/>
            <person name="Tanaka A."/>
            <person name="Takemoto D."/>
        </authorList>
    </citation>
    <scope>NUCLEOTIDE SEQUENCE</scope>
    <source>
        <strain evidence="1">PPO83</strain>
    </source>
</reference>
<name>A0ACB5S4V3_9PEZI</name>
<keyword evidence="2" id="KW-1185">Reference proteome</keyword>
<organism evidence="1 2">
    <name type="scientific">Neofusicoccum parvum</name>
    <dbReference type="NCBI Taxonomy" id="310453"/>
    <lineage>
        <taxon>Eukaryota</taxon>
        <taxon>Fungi</taxon>
        <taxon>Dikarya</taxon>
        <taxon>Ascomycota</taxon>
        <taxon>Pezizomycotina</taxon>
        <taxon>Dothideomycetes</taxon>
        <taxon>Dothideomycetes incertae sedis</taxon>
        <taxon>Botryosphaeriales</taxon>
        <taxon>Botryosphaeriaceae</taxon>
        <taxon>Neofusicoccum</taxon>
    </lineage>
</organism>
<dbReference type="Proteomes" id="UP001165186">
    <property type="component" value="Unassembled WGS sequence"/>
</dbReference>
<gene>
    <name evidence="1" type="primary">g7325</name>
    <name evidence="1" type="ORF">NpPPO83_00007325</name>
</gene>
<evidence type="ECO:0000313" key="1">
    <source>
        <dbReference type="EMBL" id="GME27406.1"/>
    </source>
</evidence>
<accession>A0ACB5S4V3</accession>
<sequence length="322" mass="33678">MAANTNGNAGQGAFGFVGLGAMGYPMASHIRRKIPATTPFYVFDLNTAFCEQFAAEFSSHGPVHVAKSARDVAEHASTIVSIVTASPHVRSVYLDETSGVVAAAPSSDRLMLECSTIDFETTREIGKALAEAGRGTYVDTPVSGGVPGAVAGNLAFLIGAEESASFRERLDAAVGMMGSPEKVFYMGALGNGLGAKLTNNYCAGIINLVTAEALNFGIRAGIDKHALVNAIKCSTGNSFMLEKVCPVPGVDPAAPSSNDYERGFKMFMMPKDIGLAVDMAEKLGARATTGKAALELYKEAASDPKIRDKDASSVYRFLGGPE</sequence>
<proteinExistence type="predicted"/>
<evidence type="ECO:0000313" key="2">
    <source>
        <dbReference type="Proteomes" id="UP001165186"/>
    </source>
</evidence>
<dbReference type="EMBL" id="BSXG01000037">
    <property type="protein sequence ID" value="GME27406.1"/>
    <property type="molecule type" value="Genomic_DNA"/>
</dbReference>
<protein>
    <submittedName>
        <fullName evidence="1">3-hydroxyisobutyrate dehydrogenase</fullName>
    </submittedName>
</protein>